<dbReference type="Proteomes" id="UP000828390">
    <property type="component" value="Unassembled WGS sequence"/>
</dbReference>
<dbReference type="AlphaFoldDB" id="A0A9D4R9J9"/>
<keyword evidence="2" id="KW-1185">Reference proteome</keyword>
<reference evidence="1" key="2">
    <citation type="submission" date="2020-11" db="EMBL/GenBank/DDBJ databases">
        <authorList>
            <person name="McCartney M.A."/>
            <person name="Auch B."/>
            <person name="Kono T."/>
            <person name="Mallez S."/>
            <person name="Becker A."/>
            <person name="Gohl D.M."/>
            <person name="Silverstein K.A.T."/>
            <person name="Koren S."/>
            <person name="Bechman K.B."/>
            <person name="Herman A."/>
            <person name="Abrahante J.E."/>
            <person name="Garbe J."/>
        </authorList>
    </citation>
    <scope>NUCLEOTIDE SEQUENCE</scope>
    <source>
        <strain evidence="1">Duluth1</strain>
        <tissue evidence="1">Whole animal</tissue>
    </source>
</reference>
<evidence type="ECO:0000313" key="1">
    <source>
        <dbReference type="EMBL" id="KAH3860131.1"/>
    </source>
</evidence>
<gene>
    <name evidence="1" type="ORF">DPMN_023022</name>
</gene>
<evidence type="ECO:0008006" key="3">
    <source>
        <dbReference type="Google" id="ProtNLM"/>
    </source>
</evidence>
<accession>A0A9D4R9J9</accession>
<proteinExistence type="predicted"/>
<organism evidence="1 2">
    <name type="scientific">Dreissena polymorpha</name>
    <name type="common">Zebra mussel</name>
    <name type="synonym">Mytilus polymorpha</name>
    <dbReference type="NCBI Taxonomy" id="45954"/>
    <lineage>
        <taxon>Eukaryota</taxon>
        <taxon>Metazoa</taxon>
        <taxon>Spiralia</taxon>
        <taxon>Lophotrochozoa</taxon>
        <taxon>Mollusca</taxon>
        <taxon>Bivalvia</taxon>
        <taxon>Autobranchia</taxon>
        <taxon>Heteroconchia</taxon>
        <taxon>Euheterodonta</taxon>
        <taxon>Imparidentia</taxon>
        <taxon>Neoheterodontei</taxon>
        <taxon>Myida</taxon>
        <taxon>Dreissenoidea</taxon>
        <taxon>Dreissenidae</taxon>
        <taxon>Dreissena</taxon>
    </lineage>
</organism>
<comment type="caution">
    <text evidence="1">The sequence shown here is derived from an EMBL/GenBank/DDBJ whole genome shotgun (WGS) entry which is preliminary data.</text>
</comment>
<dbReference type="EMBL" id="JAIWYP010000002">
    <property type="protein sequence ID" value="KAH3860131.1"/>
    <property type="molecule type" value="Genomic_DNA"/>
</dbReference>
<protein>
    <recommendedName>
        <fullName evidence="3">C2H2-type domain-containing protein</fullName>
    </recommendedName>
</protein>
<reference evidence="1" key="1">
    <citation type="journal article" date="2019" name="bioRxiv">
        <title>The Genome of the Zebra Mussel, Dreissena polymorpha: A Resource for Invasive Species Research.</title>
        <authorList>
            <person name="McCartney M.A."/>
            <person name="Auch B."/>
            <person name="Kono T."/>
            <person name="Mallez S."/>
            <person name="Zhang Y."/>
            <person name="Obille A."/>
            <person name="Becker A."/>
            <person name="Abrahante J.E."/>
            <person name="Garbe J."/>
            <person name="Badalamenti J.P."/>
            <person name="Herman A."/>
            <person name="Mangelson H."/>
            <person name="Liachko I."/>
            <person name="Sullivan S."/>
            <person name="Sone E.D."/>
            <person name="Koren S."/>
            <person name="Silverstein K.A.T."/>
            <person name="Beckman K.B."/>
            <person name="Gohl D.M."/>
        </authorList>
    </citation>
    <scope>NUCLEOTIDE SEQUENCE</scope>
    <source>
        <strain evidence="1">Duluth1</strain>
        <tissue evidence="1">Whole animal</tissue>
    </source>
</reference>
<sequence>MFAVANGVRKLEGVQREREEKGLKERATIPSRYCKCNRLNAKCKYTGVRVNSIFCFRIMEEQTKSGHGWSDRKRYQCLRCYHVTGEEKVGSRYRIMDHFLRQHLSLDKAPFHCKLCLFRCFQLEDLQRHVTNFPRHRMLLRE</sequence>
<evidence type="ECO:0000313" key="2">
    <source>
        <dbReference type="Proteomes" id="UP000828390"/>
    </source>
</evidence>
<name>A0A9D4R9J9_DREPO</name>